<dbReference type="Proteomes" id="UP000023152">
    <property type="component" value="Unassembled WGS sequence"/>
</dbReference>
<proteinExistence type="predicted"/>
<comment type="caution">
    <text evidence="1">The sequence shown here is derived from an EMBL/GenBank/DDBJ whole genome shotgun (WGS) entry which is preliminary data.</text>
</comment>
<protein>
    <submittedName>
        <fullName evidence="1">Uncharacterized protein</fullName>
    </submittedName>
</protein>
<evidence type="ECO:0000313" key="2">
    <source>
        <dbReference type="Proteomes" id="UP000023152"/>
    </source>
</evidence>
<dbReference type="EMBL" id="ASPP01023603">
    <property type="protein sequence ID" value="ETO10183.1"/>
    <property type="molecule type" value="Genomic_DNA"/>
</dbReference>
<organism evidence="1 2">
    <name type="scientific">Reticulomyxa filosa</name>
    <dbReference type="NCBI Taxonomy" id="46433"/>
    <lineage>
        <taxon>Eukaryota</taxon>
        <taxon>Sar</taxon>
        <taxon>Rhizaria</taxon>
        <taxon>Retaria</taxon>
        <taxon>Foraminifera</taxon>
        <taxon>Monothalamids</taxon>
        <taxon>Reticulomyxidae</taxon>
        <taxon>Reticulomyxa</taxon>
    </lineage>
</organism>
<name>X6M872_RETFI</name>
<sequence>MTNDASTFVEKETPKLDLTVDEKKIPSEPKQYKKPRNTKKKLCNNELTNDIIDTVLKSKQCLRNRMSHVDKRETHQNWNEFTNKASHTLQKMDALISSLEVYLKLHFLLFTRDIYLSCGSNNKRKRVVICKSTSNRRKKIARNVKSELKTVEEQLTEHKIVFLKTWGCSHNTSGSEYMTGSFHDFNKESKGSRKARSSFVAVFLRDKKQLKQYNPIFSKCESAHKDECYLFLLMDMNIM</sequence>
<dbReference type="AlphaFoldDB" id="X6M872"/>
<evidence type="ECO:0000313" key="1">
    <source>
        <dbReference type="EMBL" id="ETO10183.1"/>
    </source>
</evidence>
<dbReference type="OrthoDB" id="1596199at2759"/>
<accession>X6M872</accession>
<reference evidence="1 2" key="1">
    <citation type="journal article" date="2013" name="Curr. Biol.">
        <title>The Genome of the Foraminiferan Reticulomyxa filosa.</title>
        <authorList>
            <person name="Glockner G."/>
            <person name="Hulsmann N."/>
            <person name="Schleicher M."/>
            <person name="Noegel A.A."/>
            <person name="Eichinger L."/>
            <person name="Gallinger C."/>
            <person name="Pawlowski J."/>
            <person name="Sierra R."/>
            <person name="Euteneuer U."/>
            <person name="Pillet L."/>
            <person name="Moustafa A."/>
            <person name="Platzer M."/>
            <person name="Groth M."/>
            <person name="Szafranski K."/>
            <person name="Schliwa M."/>
        </authorList>
    </citation>
    <scope>NUCLEOTIDE SEQUENCE [LARGE SCALE GENOMIC DNA]</scope>
</reference>
<keyword evidence="2" id="KW-1185">Reference proteome</keyword>
<gene>
    <name evidence="1" type="ORF">RFI_27194</name>
</gene>